<dbReference type="AlphaFoldDB" id="A0A1Y2I0H1"/>
<dbReference type="Proteomes" id="UP000193411">
    <property type="component" value="Unassembled WGS sequence"/>
</dbReference>
<feature type="compositionally biased region" description="Acidic residues" evidence="1">
    <location>
        <begin position="9"/>
        <end position="20"/>
    </location>
</feature>
<evidence type="ECO:0000256" key="1">
    <source>
        <dbReference type="SAM" id="MobiDB-lite"/>
    </source>
</evidence>
<sequence length="73" mass="8413">MIRIPFGSDADDEEEEQLAGEYDDTDFTGLFNYRFCTTSANDHDGDYTNNKYEEEQDDDQNDVPHDMPLVLSP</sequence>
<accession>A0A1Y2I0H1</accession>
<keyword evidence="3" id="KW-1185">Reference proteome</keyword>
<proteinExistence type="predicted"/>
<protein>
    <submittedName>
        <fullName evidence="2">Uncharacterized protein</fullName>
    </submittedName>
</protein>
<evidence type="ECO:0000313" key="3">
    <source>
        <dbReference type="Proteomes" id="UP000193411"/>
    </source>
</evidence>
<feature type="region of interest" description="Disordered" evidence="1">
    <location>
        <begin position="39"/>
        <end position="73"/>
    </location>
</feature>
<gene>
    <name evidence="2" type="ORF">BCR44DRAFT_70667</name>
</gene>
<name>A0A1Y2I0H1_9FUNG</name>
<reference evidence="2 3" key="1">
    <citation type="submission" date="2016-07" db="EMBL/GenBank/DDBJ databases">
        <title>Pervasive Adenine N6-methylation of Active Genes in Fungi.</title>
        <authorList>
            <consortium name="DOE Joint Genome Institute"/>
            <person name="Mondo S.J."/>
            <person name="Dannebaum R.O."/>
            <person name="Kuo R.C."/>
            <person name="Labutti K."/>
            <person name="Haridas S."/>
            <person name="Kuo A."/>
            <person name="Salamov A."/>
            <person name="Ahrendt S.R."/>
            <person name="Lipzen A."/>
            <person name="Sullivan W."/>
            <person name="Andreopoulos W.B."/>
            <person name="Clum A."/>
            <person name="Lindquist E."/>
            <person name="Daum C."/>
            <person name="Ramamoorthy G.K."/>
            <person name="Gryganskyi A."/>
            <person name="Culley D."/>
            <person name="Magnuson J.K."/>
            <person name="James T.Y."/>
            <person name="O'Malley M.A."/>
            <person name="Stajich J.E."/>
            <person name="Spatafora J.W."/>
            <person name="Visel A."/>
            <person name="Grigoriev I.V."/>
        </authorList>
    </citation>
    <scope>NUCLEOTIDE SEQUENCE [LARGE SCALE GENOMIC DNA]</scope>
    <source>
        <strain evidence="2 3">PL171</strain>
    </source>
</reference>
<comment type="caution">
    <text evidence="2">The sequence shown here is derived from an EMBL/GenBank/DDBJ whole genome shotgun (WGS) entry which is preliminary data.</text>
</comment>
<organism evidence="2 3">
    <name type="scientific">Catenaria anguillulae PL171</name>
    <dbReference type="NCBI Taxonomy" id="765915"/>
    <lineage>
        <taxon>Eukaryota</taxon>
        <taxon>Fungi</taxon>
        <taxon>Fungi incertae sedis</taxon>
        <taxon>Blastocladiomycota</taxon>
        <taxon>Blastocladiomycetes</taxon>
        <taxon>Blastocladiales</taxon>
        <taxon>Catenariaceae</taxon>
        <taxon>Catenaria</taxon>
    </lineage>
</organism>
<feature type="region of interest" description="Disordered" evidence="1">
    <location>
        <begin position="1"/>
        <end position="20"/>
    </location>
</feature>
<dbReference type="EMBL" id="MCFL01000007">
    <property type="protein sequence ID" value="ORZ38902.1"/>
    <property type="molecule type" value="Genomic_DNA"/>
</dbReference>
<evidence type="ECO:0000313" key="2">
    <source>
        <dbReference type="EMBL" id="ORZ38902.1"/>
    </source>
</evidence>